<evidence type="ECO:0000256" key="3">
    <source>
        <dbReference type="ARBA" id="ARBA00014389"/>
    </source>
</evidence>
<dbReference type="InterPro" id="IPR035961">
    <property type="entry name" value="Rhabdovirus_nucleoprotein-like"/>
</dbReference>
<dbReference type="GO" id="GO:1990904">
    <property type="term" value="C:ribonucleoprotein complex"/>
    <property type="evidence" value="ECO:0007669"/>
    <property type="project" value="UniProtKB-KW"/>
</dbReference>
<evidence type="ECO:0000256" key="8">
    <source>
        <dbReference type="ARBA" id="ARBA00023086"/>
    </source>
</evidence>
<accession>A0A024A135</accession>
<evidence type="ECO:0000256" key="10">
    <source>
        <dbReference type="ARBA" id="ARBA00023274"/>
    </source>
</evidence>
<dbReference type="Gene3D" id="1.10.3610.10">
    <property type="entry name" value="Nucleoprotein"/>
    <property type="match status" value="1"/>
</dbReference>
<dbReference type="Proteomes" id="UP000169135">
    <property type="component" value="Segment"/>
</dbReference>
<dbReference type="Pfam" id="PF00945">
    <property type="entry name" value="Rhabdo_ncap"/>
    <property type="match status" value="1"/>
</dbReference>
<evidence type="ECO:0000259" key="12">
    <source>
        <dbReference type="Pfam" id="PF00945"/>
    </source>
</evidence>
<keyword evidence="6" id="KW-0946">Virion</keyword>
<organism evidence="13 14">
    <name type="scientific">Almpiwar virus</name>
    <dbReference type="NCBI Taxonomy" id="318843"/>
    <lineage>
        <taxon>Viruses</taxon>
        <taxon>Riboviria</taxon>
        <taxon>Orthornavirae</taxon>
        <taxon>Negarnaviricota</taxon>
        <taxon>Haploviricotina</taxon>
        <taxon>Monjiviricetes</taxon>
        <taxon>Mononegavirales</taxon>
        <taxon>Rhabdoviridae</taxon>
        <taxon>Alpharhabdovirinae</taxon>
        <taxon>Sripuvirus</taxon>
        <taxon>Sripuvirus almpiwar</taxon>
    </lineage>
</organism>
<keyword evidence="5" id="KW-0167">Capsid protein</keyword>
<dbReference type="OrthoDB" id="22890at10239"/>
<dbReference type="RefSeq" id="YP_009094365.1">
    <property type="nucleotide sequence ID" value="NC_025391.1"/>
</dbReference>
<dbReference type="KEGG" id="vg:21011814"/>
<keyword evidence="4" id="KW-1139">Helical capsid protein</keyword>
<comment type="subcellular location">
    <subcellularLocation>
        <location evidence="1">Host cytoplasm</location>
    </subcellularLocation>
    <subcellularLocation>
        <location evidence="2">Virion</location>
    </subcellularLocation>
</comment>
<dbReference type="InterPro" id="IPR023330">
    <property type="entry name" value="Rhabdovirus_ncapsid_N"/>
</dbReference>
<dbReference type="Gene3D" id="1.10.3570.10">
    <property type="entry name" value="Rhabdovirus nucleocapsid protein like domain"/>
    <property type="match status" value="1"/>
</dbReference>
<gene>
    <name evidence="13" type="primary">N</name>
</gene>
<dbReference type="SUPFAM" id="SSF140809">
    <property type="entry name" value="Rhabdovirus nucleoprotein-like"/>
    <property type="match status" value="1"/>
</dbReference>
<keyword evidence="9" id="KW-1035">Host cytoplasm</keyword>
<keyword evidence="10" id="KW-0687">Ribonucleoprotein</keyword>
<evidence type="ECO:0000313" key="13">
    <source>
        <dbReference type="EMBL" id="AHY85659.1"/>
    </source>
</evidence>
<name>A0A024A135_9RHAB</name>
<evidence type="ECO:0000256" key="9">
    <source>
        <dbReference type="ARBA" id="ARBA00023200"/>
    </source>
</evidence>
<evidence type="ECO:0000256" key="1">
    <source>
        <dbReference type="ARBA" id="ARBA00004192"/>
    </source>
</evidence>
<evidence type="ECO:0000256" key="5">
    <source>
        <dbReference type="ARBA" id="ARBA00022561"/>
    </source>
</evidence>
<dbReference type="GO" id="GO:0019013">
    <property type="term" value="C:viral nucleocapsid"/>
    <property type="evidence" value="ECO:0007669"/>
    <property type="project" value="UniProtKB-KW"/>
</dbReference>
<proteinExistence type="predicted"/>
<evidence type="ECO:0000256" key="7">
    <source>
        <dbReference type="ARBA" id="ARBA00022884"/>
    </source>
</evidence>
<dbReference type="InterPro" id="IPR023331">
    <property type="entry name" value="Rhabdovirus_ncapsid_C"/>
</dbReference>
<evidence type="ECO:0000256" key="4">
    <source>
        <dbReference type="ARBA" id="ARBA00022497"/>
    </source>
</evidence>
<keyword evidence="8 13" id="KW-0543">Viral nucleoprotein</keyword>
<evidence type="ECO:0000313" key="14">
    <source>
        <dbReference type="Proteomes" id="UP000169135"/>
    </source>
</evidence>
<reference evidence="13 14" key="1">
    <citation type="submission" date="2014-02" db="EMBL/GenBank/DDBJ databases">
        <title>Characterisation of Almpiwar virus, Harrison Dam virus and Walkabout Creek virus; three novel rhabdoviruses from northern Australia.</title>
        <authorList>
            <person name="McAllister J."/>
            <person name="Gauci P.J."/>
            <person name="Mitchell I.R."/>
            <person name="Boyle D.B."/>
            <person name="Bulach D.M."/>
            <person name="Weir R.P."/>
            <person name="Melville L.F."/>
            <person name="Davis S.S."/>
            <person name="Gubala A.J."/>
        </authorList>
    </citation>
    <scope>NUCLEOTIDE SEQUENCE [LARGE SCALE GENOMIC DNA]</scope>
    <source>
        <strain evidence="13">MRM4059</strain>
    </source>
</reference>
<keyword evidence="14" id="KW-1185">Reference proteome</keyword>
<protein>
    <recommendedName>
        <fullName evidence="3">Nucleoprotein</fullName>
    </recommendedName>
    <alternativeName>
        <fullName evidence="11">Nucleocapsid protein</fullName>
    </alternativeName>
</protein>
<dbReference type="GO" id="GO:0019029">
    <property type="term" value="C:helical viral capsid"/>
    <property type="evidence" value="ECO:0007669"/>
    <property type="project" value="UniProtKB-KW"/>
</dbReference>
<sequence>MAWYLKGSNEGFTPSDKRSLRTFDYPSESYITEHKPVVKIYDSDKNAQDLKALVLGGLKHNNLSINVFLTWLMKSNLAKTLTLTEKWKSFGRVIGEANSAISFKEILKIESAGQLDTGKLTEDSTNIDKASDLAVAMMGLAPFRAHSNKNASYATQIINNLNGYLKSMTVNHFTITGDCSMYSGWLNDQNFIRVVAALDMFYHRFSEDDNAMVRFCTLNARFKHCSAYLSIGYFCNATGMDEHQFPKWVWSRKVGEQIVRVFKDGQESEEEYSYFPYSFCFGLVRHNPYSAASNPELNAWIHIFGALTGKTRSIRANNVGDYDSNTILIQALQMAYAFSGSDTSEAVFSKTPNDKPAASSFDGMAGRDGKKVVSLEDVFPVGRDGEVWRKYFAAKGVNADVLKWYKNAVDKIEADRENTIGHYLKSANPRITKK</sequence>
<dbReference type="GO" id="GO:0003723">
    <property type="term" value="F:RNA binding"/>
    <property type="evidence" value="ECO:0007669"/>
    <property type="project" value="UniProtKB-KW"/>
</dbReference>
<feature type="domain" description="Rhabdovirus nucleocapsid" evidence="12">
    <location>
        <begin position="22"/>
        <end position="399"/>
    </location>
</feature>
<evidence type="ECO:0000256" key="11">
    <source>
        <dbReference type="ARBA" id="ARBA00033344"/>
    </source>
</evidence>
<evidence type="ECO:0000256" key="6">
    <source>
        <dbReference type="ARBA" id="ARBA00022844"/>
    </source>
</evidence>
<dbReference type="GO" id="GO:0030430">
    <property type="term" value="C:host cell cytoplasm"/>
    <property type="evidence" value="ECO:0007669"/>
    <property type="project" value="UniProtKB-SubCell"/>
</dbReference>
<evidence type="ECO:0000256" key="2">
    <source>
        <dbReference type="ARBA" id="ARBA00004328"/>
    </source>
</evidence>
<keyword evidence="7" id="KW-0694">RNA-binding</keyword>
<dbReference type="InterPro" id="IPR000448">
    <property type="entry name" value="Rhabdo_ncapsid"/>
</dbReference>
<dbReference type="EMBL" id="KJ399977">
    <property type="protein sequence ID" value="AHY85659.1"/>
    <property type="molecule type" value="Viral_cRNA"/>
</dbReference>